<accession>A0ABP8J391</accession>
<feature type="domain" description="HTH cro/C1-type" evidence="2">
    <location>
        <begin position="5"/>
        <end position="59"/>
    </location>
</feature>
<evidence type="ECO:0000259" key="2">
    <source>
        <dbReference type="PROSITE" id="PS50943"/>
    </source>
</evidence>
<dbReference type="Proteomes" id="UP001500454">
    <property type="component" value="Unassembled WGS sequence"/>
</dbReference>
<dbReference type="InterPro" id="IPR010982">
    <property type="entry name" value="Lambda_DNA-bd_dom_sf"/>
</dbReference>
<proteinExistence type="predicted"/>
<evidence type="ECO:0000313" key="4">
    <source>
        <dbReference type="Proteomes" id="UP001500454"/>
    </source>
</evidence>
<dbReference type="SMART" id="SM00530">
    <property type="entry name" value="HTH_XRE"/>
    <property type="match status" value="1"/>
</dbReference>
<evidence type="ECO:0000256" key="1">
    <source>
        <dbReference type="ARBA" id="ARBA00023125"/>
    </source>
</evidence>
<evidence type="ECO:0000313" key="3">
    <source>
        <dbReference type="EMBL" id="GAA4384192.1"/>
    </source>
</evidence>
<gene>
    <name evidence="3" type="ORF">GCM10023186_26130</name>
</gene>
<dbReference type="CDD" id="cd00093">
    <property type="entry name" value="HTH_XRE"/>
    <property type="match status" value="1"/>
</dbReference>
<dbReference type="RefSeq" id="WP_345224864.1">
    <property type="nucleotide sequence ID" value="NZ_BAABHA010000008.1"/>
</dbReference>
<dbReference type="EMBL" id="BAABHA010000008">
    <property type="protein sequence ID" value="GAA4384192.1"/>
    <property type="molecule type" value="Genomic_DNA"/>
</dbReference>
<comment type="caution">
    <text evidence="3">The sequence shown here is derived from an EMBL/GenBank/DDBJ whole genome shotgun (WGS) entry which is preliminary data.</text>
</comment>
<dbReference type="InterPro" id="IPR001387">
    <property type="entry name" value="Cro/C1-type_HTH"/>
</dbReference>
<protein>
    <submittedName>
        <fullName evidence="3">Helix-turn-helix transcriptional regulator</fullName>
    </submittedName>
</protein>
<sequence>MTNCLKVERARRNLTQQDVAQAVGVSRQTILAIESRKYVPSAVLALKLAAFLAMPVETLFALEPGE</sequence>
<dbReference type="PANTHER" id="PTHR46558">
    <property type="entry name" value="TRACRIPTIONAL REGULATORY PROTEIN-RELATED-RELATED"/>
    <property type="match status" value="1"/>
</dbReference>
<dbReference type="PANTHER" id="PTHR46558:SF4">
    <property type="entry name" value="DNA-BIDING PHAGE PROTEIN"/>
    <property type="match status" value="1"/>
</dbReference>
<reference evidence="4" key="1">
    <citation type="journal article" date="2019" name="Int. J. Syst. Evol. Microbiol.">
        <title>The Global Catalogue of Microorganisms (GCM) 10K type strain sequencing project: providing services to taxonomists for standard genome sequencing and annotation.</title>
        <authorList>
            <consortium name="The Broad Institute Genomics Platform"/>
            <consortium name="The Broad Institute Genome Sequencing Center for Infectious Disease"/>
            <person name="Wu L."/>
            <person name="Ma J."/>
        </authorList>
    </citation>
    <scope>NUCLEOTIDE SEQUENCE [LARGE SCALE GENOMIC DNA]</scope>
    <source>
        <strain evidence="4">JCM 17924</strain>
    </source>
</reference>
<dbReference type="SUPFAM" id="SSF47413">
    <property type="entry name" value="lambda repressor-like DNA-binding domains"/>
    <property type="match status" value="1"/>
</dbReference>
<name>A0ABP8J391_9BACT</name>
<organism evidence="3 4">
    <name type="scientific">Hymenobacter koreensis</name>
    <dbReference type="NCBI Taxonomy" id="1084523"/>
    <lineage>
        <taxon>Bacteria</taxon>
        <taxon>Pseudomonadati</taxon>
        <taxon>Bacteroidota</taxon>
        <taxon>Cytophagia</taxon>
        <taxon>Cytophagales</taxon>
        <taxon>Hymenobacteraceae</taxon>
        <taxon>Hymenobacter</taxon>
    </lineage>
</organism>
<dbReference type="PROSITE" id="PS50943">
    <property type="entry name" value="HTH_CROC1"/>
    <property type="match status" value="1"/>
</dbReference>
<dbReference type="Gene3D" id="1.10.260.40">
    <property type="entry name" value="lambda repressor-like DNA-binding domains"/>
    <property type="match status" value="1"/>
</dbReference>
<keyword evidence="4" id="KW-1185">Reference proteome</keyword>
<dbReference type="Pfam" id="PF01381">
    <property type="entry name" value="HTH_3"/>
    <property type="match status" value="1"/>
</dbReference>
<keyword evidence="1" id="KW-0238">DNA-binding</keyword>